<dbReference type="InterPro" id="IPR000064">
    <property type="entry name" value="NLP_P60_dom"/>
</dbReference>
<evidence type="ECO:0000256" key="1">
    <source>
        <dbReference type="ARBA" id="ARBA00007074"/>
    </source>
</evidence>
<dbReference type="Gene3D" id="3.90.1720.10">
    <property type="entry name" value="endopeptidase domain like (from Nostoc punctiforme)"/>
    <property type="match status" value="1"/>
</dbReference>
<evidence type="ECO:0000313" key="9">
    <source>
        <dbReference type="EMBL" id="TDN28285.1"/>
    </source>
</evidence>
<comment type="similarity">
    <text evidence="1">Belongs to the peptidase C40 family.</text>
</comment>
<gene>
    <name evidence="8" type="ORF">ABVC42_00960</name>
    <name evidence="9" type="ORF">CEE75_13260</name>
</gene>
<protein>
    <submittedName>
        <fullName evidence="8">Glucosaminidase domain-containing protein</fullName>
    </submittedName>
</protein>
<dbReference type="Proteomes" id="UP000295195">
    <property type="component" value="Unassembled WGS sequence"/>
</dbReference>
<organism evidence="9 10">
    <name type="scientific">Lactobacillus crispatus</name>
    <dbReference type="NCBI Taxonomy" id="47770"/>
    <lineage>
        <taxon>Bacteria</taxon>
        <taxon>Bacillati</taxon>
        <taxon>Bacillota</taxon>
        <taxon>Bacilli</taxon>
        <taxon>Lactobacillales</taxon>
        <taxon>Lactobacillaceae</taxon>
        <taxon>Lactobacillus</taxon>
    </lineage>
</organism>
<keyword evidence="4" id="KW-0788">Thiol protease</keyword>
<dbReference type="Gene3D" id="1.10.530.10">
    <property type="match status" value="1"/>
</dbReference>
<dbReference type="EMBL" id="JBETVU010000007">
    <property type="protein sequence ID" value="MES5148529.1"/>
    <property type="molecule type" value="Genomic_DNA"/>
</dbReference>
<dbReference type="EMBL" id="NKLP01000303">
    <property type="protein sequence ID" value="TDN28285.1"/>
    <property type="molecule type" value="Genomic_DNA"/>
</dbReference>
<accession>A0A135ZAW6</accession>
<dbReference type="Proteomes" id="UP001434419">
    <property type="component" value="Unassembled WGS sequence"/>
</dbReference>
<feature type="compositionally biased region" description="Acidic residues" evidence="5">
    <location>
        <begin position="221"/>
        <end position="231"/>
    </location>
</feature>
<keyword evidence="11" id="KW-1185">Reference proteome</keyword>
<reference evidence="8" key="2">
    <citation type="submission" date="2024-06" db="EMBL/GenBank/DDBJ databases">
        <title>Vaginal Lactobacillus fatty acid response mechanisms reveal a metabolite-targeted strategy for bacterial vaginosis treatment.</title>
        <authorList>
            <person name="Zhu M."/>
            <person name="Blainey P.C."/>
            <person name="Bloom S.M."/>
            <person name="Kwon D.S."/>
        </authorList>
    </citation>
    <scope>NUCLEOTIDE SEQUENCE</scope>
    <source>
        <strain evidence="8">194_F1_1</strain>
    </source>
</reference>
<proteinExistence type="inferred from homology"/>
<dbReference type="GO" id="GO:0008234">
    <property type="term" value="F:cysteine-type peptidase activity"/>
    <property type="evidence" value="ECO:0007669"/>
    <property type="project" value="UniProtKB-KW"/>
</dbReference>
<evidence type="ECO:0000256" key="4">
    <source>
        <dbReference type="ARBA" id="ARBA00022807"/>
    </source>
</evidence>
<dbReference type="AlphaFoldDB" id="A0A135ZAW6"/>
<feature type="domain" description="NlpC/P60" evidence="7">
    <location>
        <begin position="272"/>
        <end position="365"/>
    </location>
</feature>
<evidence type="ECO:0000256" key="2">
    <source>
        <dbReference type="ARBA" id="ARBA00022670"/>
    </source>
</evidence>
<feature type="transmembrane region" description="Helical" evidence="6">
    <location>
        <begin position="14"/>
        <end position="40"/>
    </location>
</feature>
<comment type="caution">
    <text evidence="9">The sequence shown here is derived from an EMBL/GenBank/DDBJ whole genome shotgun (WGS) entry which is preliminary data.</text>
</comment>
<dbReference type="RefSeq" id="WP_060462759.1">
    <property type="nucleotide sequence ID" value="NZ_CP083390.1"/>
</dbReference>
<evidence type="ECO:0000256" key="6">
    <source>
        <dbReference type="SAM" id="Phobius"/>
    </source>
</evidence>
<name>A0A135ZAW6_9LACO</name>
<feature type="region of interest" description="Disordered" evidence="5">
    <location>
        <begin position="220"/>
        <end position="239"/>
    </location>
</feature>
<dbReference type="Pfam" id="PF00877">
    <property type="entry name" value="NLPC_P60"/>
    <property type="match status" value="1"/>
</dbReference>
<dbReference type="InterPro" id="IPR038765">
    <property type="entry name" value="Papain-like_cys_pep_sf"/>
</dbReference>
<keyword evidence="2" id="KW-0645">Protease</keyword>
<reference evidence="9 10" key="1">
    <citation type="submission" date="2017-06" db="EMBL/GenBank/DDBJ databases">
        <authorList>
            <person name="Swanenburg J."/>
            <person name="Kort R."/>
        </authorList>
    </citation>
    <scope>NUCLEOTIDE SEQUENCE [LARGE SCALE GENOMIC DNA]</scope>
    <source>
        <strain evidence="9 10">RL05</strain>
    </source>
</reference>
<evidence type="ECO:0000313" key="8">
    <source>
        <dbReference type="EMBL" id="MES5148529.1"/>
    </source>
</evidence>
<evidence type="ECO:0000256" key="5">
    <source>
        <dbReference type="SAM" id="MobiDB-lite"/>
    </source>
</evidence>
<evidence type="ECO:0000313" key="10">
    <source>
        <dbReference type="Proteomes" id="UP000295195"/>
    </source>
</evidence>
<dbReference type="SUPFAM" id="SSF54001">
    <property type="entry name" value="Cysteine proteinases"/>
    <property type="match status" value="1"/>
</dbReference>
<keyword evidence="6" id="KW-1133">Transmembrane helix</keyword>
<keyword evidence="6" id="KW-0812">Transmembrane</keyword>
<keyword evidence="3" id="KW-0378">Hydrolase</keyword>
<evidence type="ECO:0000259" key="7">
    <source>
        <dbReference type="Pfam" id="PF00877"/>
    </source>
</evidence>
<evidence type="ECO:0000313" key="11">
    <source>
        <dbReference type="Proteomes" id="UP001434419"/>
    </source>
</evidence>
<evidence type="ECO:0000256" key="3">
    <source>
        <dbReference type="ARBA" id="ARBA00022801"/>
    </source>
</evidence>
<dbReference type="GO" id="GO:0006508">
    <property type="term" value="P:proteolysis"/>
    <property type="evidence" value="ECO:0007669"/>
    <property type="project" value="UniProtKB-KW"/>
</dbReference>
<keyword evidence="6" id="KW-0472">Membrane</keyword>
<sequence length="395" mass="42928">MNVLSRTANGKNKFFFILLIAGAITVLLVVLLAAVGGGIYDQEQQDQNNCDNLNSDSRPVGKVGKISVKSGKNIYQRYKNIAMAVAPKVGVKPRLLFAQLVQEGGDGSQPVDRIDNNFGGMTWSPNCGYPKGTARPKAEGGNYRHYKNDSEFATDWAKTLKADFARTGKPRSIQDYVNKAKSQSYMQSNDLTNYANGMKYGYSLWKGKSSLSSAAKVADSADSDTGEDCDDTSSGSFSGSGSILKEARHWLGKFNYDASRTADAHWKHPDDSDTTDCSGFVWFVLKRTGYAVTPQVWSTPFMESDAKGAHKYLKRISAKNAKKGDLIIVNVGSGSGPLGHTAFLAENYHGNNTKVIEMGGNGNKVNEQTIAYSFTSLLPNGRVTFAEPKKVSSKK</sequence>